<comment type="similarity">
    <text evidence="1">Belongs to the glycosyl hydrolase 2 family.</text>
</comment>
<evidence type="ECO:0000256" key="1">
    <source>
        <dbReference type="ARBA" id="ARBA00007401"/>
    </source>
</evidence>
<dbReference type="InterPro" id="IPR013783">
    <property type="entry name" value="Ig-like_fold"/>
</dbReference>
<evidence type="ECO:0000259" key="4">
    <source>
        <dbReference type="Pfam" id="PF00703"/>
    </source>
</evidence>
<evidence type="ECO:0000259" key="7">
    <source>
        <dbReference type="Pfam" id="PF16355"/>
    </source>
</evidence>
<feature type="domain" description="Glycoside hydrolase family 2 catalytic" evidence="5">
    <location>
        <begin position="260"/>
        <end position="429"/>
    </location>
</feature>
<dbReference type="InterPro" id="IPR051913">
    <property type="entry name" value="GH2_Domain-Containing"/>
</dbReference>
<name>A0A173ZC84_9FIRM</name>
<evidence type="ECO:0000313" key="8">
    <source>
        <dbReference type="EMBL" id="CUN72765.1"/>
    </source>
</evidence>
<dbReference type="Gene3D" id="3.20.20.80">
    <property type="entry name" value="Glycosidases"/>
    <property type="match status" value="1"/>
</dbReference>
<sequence length="819" mass="91620">MERIDFNENWTYRHLSGEADDKKGYSGQPGPSSRPVTLPHDAMLAENRSEKSASGINGCWFEGHDYLYEKEFHVPADYKDKDAVFEFEGVYHNAEVLINGQQAAFRPYGYTNFYVDANPYLKYGETNRIEVIARNADQPNSRWYSGAGIYRPVSLYLAEKRHILMNGLKVRTKSIRPAVVEVLVDTTDAGRLTIEILREGRVVTGGTADTEGKIGVSVEIPDALLWDCGHPNLYTCRVTYEADTAEVTFGIRTLEWNAEKGLTVNGKRVILRGACIHHDNGILGACAFPEAEERKVRIMKENGYNALRSAHNPCSKALLNACDRLGMLVLDEYVDVWYIHKTEYDYVNYLAKWWKQDLKDMVEKDYNHPSVIMYSTGNEVSETAQKKGIKLTSMMTEYLHSLDDTRPVTCGINIFFNFLSSVGFGVYSDKKAKKEAENSGKKKKAVGSEFFNNLAGILGGTTMKLGAVFYECDRKTRDAFAAMDIAGYNYGIFRYRHDLRKYPERLILGSETFCSDAYDFWETAKKNPRIIGDFVWAGMDYMGEVGIGAWEYEDYAPKDNGCVGWMTAGSGRVDLIGNPLAEAAYTKVAFELEQKPVIGVRPVNHTKDRHTPSAWKMSNARQSWSWNGCDGNAAIVEVYARAARVDLFINGKKVGSRRVKAGRLVQFETKYYSGKITAVAYDEKGDELSRNSLETAENETYLNAIPEQKACAPKEICFVKLSYSDRNGTVKPLERGRIRVTVSKGTLLGLGSACPFNRDGYLNRETDTYYGEALAAIRADGEGRVEAVVSDGVRECRVLVPEPPVLNASGGTAASRVHT</sequence>
<feature type="domain" description="Glycoside hydrolase family 2 immunoglobulin-like beta-sandwich" evidence="4">
    <location>
        <begin position="176"/>
        <end position="252"/>
    </location>
</feature>
<dbReference type="SUPFAM" id="SSF49785">
    <property type="entry name" value="Galactose-binding domain-like"/>
    <property type="match status" value="1"/>
</dbReference>
<dbReference type="InterPro" id="IPR036156">
    <property type="entry name" value="Beta-gal/glucu_dom_sf"/>
</dbReference>
<feature type="domain" description="Glycosyl hydrolases family 2 sugar binding" evidence="6">
    <location>
        <begin position="67"/>
        <end position="156"/>
    </location>
</feature>
<dbReference type="SUPFAM" id="SSF51445">
    <property type="entry name" value="(Trans)glycosidases"/>
    <property type="match status" value="1"/>
</dbReference>
<dbReference type="Pfam" id="PF02837">
    <property type="entry name" value="Glyco_hydro_2_N"/>
    <property type="match status" value="1"/>
</dbReference>
<dbReference type="Gene3D" id="2.60.120.260">
    <property type="entry name" value="Galactose-binding domain-like"/>
    <property type="match status" value="1"/>
</dbReference>
<dbReference type="InterPro" id="IPR006101">
    <property type="entry name" value="Glyco_hydro_2"/>
</dbReference>
<evidence type="ECO:0000259" key="6">
    <source>
        <dbReference type="Pfam" id="PF02837"/>
    </source>
</evidence>
<dbReference type="AlphaFoldDB" id="A0A173ZC84"/>
<dbReference type="RefSeq" id="WP_055653205.1">
    <property type="nucleotide sequence ID" value="NZ_CABIXC010000002.1"/>
</dbReference>
<evidence type="ECO:0000259" key="5">
    <source>
        <dbReference type="Pfam" id="PF02836"/>
    </source>
</evidence>
<dbReference type="PANTHER" id="PTHR42732">
    <property type="entry name" value="BETA-GALACTOSIDASE"/>
    <property type="match status" value="1"/>
</dbReference>
<dbReference type="EC" id="3.2.1.23" evidence="8"/>
<organism evidence="8 9">
    <name type="scientific">Hungatella hathewayi</name>
    <dbReference type="NCBI Taxonomy" id="154046"/>
    <lineage>
        <taxon>Bacteria</taxon>
        <taxon>Bacillati</taxon>
        <taxon>Bacillota</taxon>
        <taxon>Clostridia</taxon>
        <taxon>Lachnospirales</taxon>
        <taxon>Lachnospiraceae</taxon>
        <taxon>Hungatella</taxon>
    </lineage>
</organism>
<evidence type="ECO:0000256" key="3">
    <source>
        <dbReference type="ARBA" id="ARBA00023295"/>
    </source>
</evidence>
<dbReference type="GO" id="GO:0005975">
    <property type="term" value="P:carbohydrate metabolic process"/>
    <property type="evidence" value="ECO:0007669"/>
    <property type="project" value="InterPro"/>
</dbReference>
<dbReference type="InterPro" id="IPR006102">
    <property type="entry name" value="Ig-like_GH2"/>
</dbReference>
<feature type="domain" description="DUF4982" evidence="7">
    <location>
        <begin position="636"/>
        <end position="687"/>
    </location>
</feature>
<dbReference type="Pfam" id="PF00703">
    <property type="entry name" value="Glyco_hydro_2"/>
    <property type="match status" value="1"/>
</dbReference>
<reference evidence="8 9" key="1">
    <citation type="submission" date="2015-09" db="EMBL/GenBank/DDBJ databases">
        <authorList>
            <consortium name="Pathogen Informatics"/>
        </authorList>
    </citation>
    <scope>NUCLEOTIDE SEQUENCE [LARGE SCALE GENOMIC DNA]</scope>
    <source>
        <strain evidence="8 9">2789STDY5608850</strain>
    </source>
</reference>
<dbReference type="Pfam" id="PF02836">
    <property type="entry name" value="Glyco_hydro_2_C"/>
    <property type="match status" value="1"/>
</dbReference>
<dbReference type="SUPFAM" id="SSF49303">
    <property type="entry name" value="beta-Galactosidase/glucuronidase domain"/>
    <property type="match status" value="1"/>
</dbReference>
<gene>
    <name evidence="8" type="primary">lacZ_1</name>
    <name evidence="8" type="ORF">ERS852407_00930</name>
</gene>
<dbReference type="Gene3D" id="2.60.40.10">
    <property type="entry name" value="Immunoglobulins"/>
    <property type="match status" value="3"/>
</dbReference>
<dbReference type="EMBL" id="CYZE01000002">
    <property type="protein sequence ID" value="CUN72765.1"/>
    <property type="molecule type" value="Genomic_DNA"/>
</dbReference>
<dbReference type="InterPro" id="IPR008979">
    <property type="entry name" value="Galactose-bd-like_sf"/>
</dbReference>
<keyword evidence="2 8" id="KW-0378">Hydrolase</keyword>
<dbReference type="InterPro" id="IPR006104">
    <property type="entry name" value="Glyco_hydro_2_N"/>
</dbReference>
<accession>A0A173ZC84</accession>
<dbReference type="PRINTS" id="PR00132">
    <property type="entry name" value="GLHYDRLASE2"/>
</dbReference>
<proteinExistence type="inferred from homology"/>
<dbReference type="InterPro" id="IPR032311">
    <property type="entry name" value="DUF4982"/>
</dbReference>
<keyword evidence="3 8" id="KW-0326">Glycosidase</keyword>
<evidence type="ECO:0000313" key="9">
    <source>
        <dbReference type="Proteomes" id="UP000095651"/>
    </source>
</evidence>
<protein>
    <submittedName>
        <fullName evidence="8">Glycoside hydrolase</fullName>
        <ecNumber evidence="8">3.2.1.23</ecNumber>
    </submittedName>
</protein>
<dbReference type="PANTHER" id="PTHR42732:SF1">
    <property type="entry name" value="BETA-MANNOSIDASE"/>
    <property type="match status" value="1"/>
</dbReference>
<dbReference type="InterPro" id="IPR017853">
    <property type="entry name" value="GH"/>
</dbReference>
<dbReference type="InterPro" id="IPR006103">
    <property type="entry name" value="Glyco_hydro_2_cat"/>
</dbReference>
<dbReference type="GO" id="GO:0004565">
    <property type="term" value="F:beta-galactosidase activity"/>
    <property type="evidence" value="ECO:0007669"/>
    <property type="project" value="UniProtKB-EC"/>
</dbReference>
<evidence type="ECO:0000256" key="2">
    <source>
        <dbReference type="ARBA" id="ARBA00022801"/>
    </source>
</evidence>
<dbReference type="Proteomes" id="UP000095651">
    <property type="component" value="Unassembled WGS sequence"/>
</dbReference>
<dbReference type="Pfam" id="PF16355">
    <property type="entry name" value="DUF4982"/>
    <property type="match status" value="1"/>
</dbReference>